<reference evidence="3" key="1">
    <citation type="journal article" date="2008" name="Nat. Genet.">
        <title>The Pristionchus pacificus genome provides a unique perspective on nematode lifestyle and parasitism.</title>
        <authorList>
            <person name="Dieterich C."/>
            <person name="Clifton S.W."/>
            <person name="Schuster L.N."/>
            <person name="Chinwalla A."/>
            <person name="Delehaunty K."/>
            <person name="Dinkelacker I."/>
            <person name="Fulton L."/>
            <person name="Fulton R."/>
            <person name="Godfrey J."/>
            <person name="Minx P."/>
            <person name="Mitreva M."/>
            <person name="Roeseler W."/>
            <person name="Tian H."/>
            <person name="Witte H."/>
            <person name="Yang S.P."/>
            <person name="Wilson R.K."/>
            <person name="Sommer R.J."/>
        </authorList>
    </citation>
    <scope>NUCLEOTIDE SEQUENCE [LARGE SCALE GENOMIC DNA]</scope>
    <source>
        <strain evidence="3">PS312</strain>
    </source>
</reference>
<dbReference type="EnsemblMetazoa" id="PPA44341.1">
    <property type="protein sequence ID" value="PPA44341.1"/>
    <property type="gene ID" value="WBGene00282710"/>
</dbReference>
<accession>A0A2A6BQ25</accession>
<proteinExistence type="predicted"/>
<protein>
    <submittedName>
        <fullName evidence="2">Uncharacterized protein</fullName>
    </submittedName>
</protein>
<feature type="compositionally biased region" description="Acidic residues" evidence="1">
    <location>
        <begin position="165"/>
        <end position="175"/>
    </location>
</feature>
<evidence type="ECO:0000256" key="1">
    <source>
        <dbReference type="SAM" id="MobiDB-lite"/>
    </source>
</evidence>
<organism evidence="2 3">
    <name type="scientific">Pristionchus pacificus</name>
    <name type="common">Parasitic nematode worm</name>
    <dbReference type="NCBI Taxonomy" id="54126"/>
    <lineage>
        <taxon>Eukaryota</taxon>
        <taxon>Metazoa</taxon>
        <taxon>Ecdysozoa</taxon>
        <taxon>Nematoda</taxon>
        <taxon>Chromadorea</taxon>
        <taxon>Rhabditida</taxon>
        <taxon>Rhabditina</taxon>
        <taxon>Diplogasteromorpha</taxon>
        <taxon>Diplogasteroidea</taxon>
        <taxon>Neodiplogasteridae</taxon>
        <taxon>Pristionchus</taxon>
    </lineage>
</organism>
<dbReference type="Proteomes" id="UP000005239">
    <property type="component" value="Unassembled WGS sequence"/>
</dbReference>
<evidence type="ECO:0000313" key="3">
    <source>
        <dbReference type="Proteomes" id="UP000005239"/>
    </source>
</evidence>
<sequence length="175" mass="19789">MKRRRLHSPSLFALINEDASIASNIYDAVHCLLAGPARTLRVLNSADGVGSSKRLTAIISLVWKEISINLQTRFVGGRSYRWTMERVARHELQNEVQIFSYRAPSIIARRDNIVKSFSLIFASLGGPIRILGGLWLNFEDESDFEVKVTIFESKERPGSNCPEEGKEENEEEEAH</sequence>
<name>A0A2A6BQ25_PRIPA</name>
<evidence type="ECO:0000313" key="2">
    <source>
        <dbReference type="EnsemblMetazoa" id="PPA44341.1"/>
    </source>
</evidence>
<reference evidence="2" key="2">
    <citation type="submission" date="2022-06" db="UniProtKB">
        <authorList>
            <consortium name="EnsemblMetazoa"/>
        </authorList>
    </citation>
    <scope>IDENTIFICATION</scope>
    <source>
        <strain evidence="2">PS312</strain>
    </source>
</reference>
<accession>A0A8R1Z333</accession>
<feature type="region of interest" description="Disordered" evidence="1">
    <location>
        <begin position="155"/>
        <end position="175"/>
    </location>
</feature>
<keyword evidence="3" id="KW-1185">Reference proteome</keyword>
<dbReference type="AlphaFoldDB" id="A0A2A6BQ25"/>
<gene>
    <name evidence="2" type="primary">WBGene00282710</name>
</gene>